<dbReference type="AlphaFoldDB" id="A0A9D8PQ44"/>
<organism evidence="1 2">
    <name type="scientific">Candidatus Zymogenus saltonus</name>
    <dbReference type="NCBI Taxonomy" id="2844893"/>
    <lineage>
        <taxon>Bacteria</taxon>
        <taxon>Deltaproteobacteria</taxon>
        <taxon>Candidatus Zymogenia</taxon>
        <taxon>Candidatus Zymogeniales</taxon>
        <taxon>Candidatus Zymogenaceae</taxon>
        <taxon>Candidatus Zymogenus</taxon>
    </lineage>
</organism>
<proteinExistence type="predicted"/>
<reference evidence="1" key="1">
    <citation type="journal article" date="2021" name="Environ. Microbiol.">
        <title>Genomic characterization of three novel Desulfobacterota classes expand the metabolic and phylogenetic diversity of the phylum.</title>
        <authorList>
            <person name="Murphy C.L."/>
            <person name="Biggerstaff J."/>
            <person name="Eichhorn A."/>
            <person name="Ewing E."/>
            <person name="Shahan R."/>
            <person name="Soriano D."/>
            <person name="Stewart S."/>
            <person name="VanMol K."/>
            <person name="Walker R."/>
            <person name="Walters P."/>
            <person name="Elshahed M.S."/>
            <person name="Youssef N.H."/>
        </authorList>
    </citation>
    <scope>NUCLEOTIDE SEQUENCE</scope>
    <source>
        <strain evidence="1">Zod_Metabat.24</strain>
    </source>
</reference>
<comment type="caution">
    <text evidence="1">The sequence shown here is derived from an EMBL/GenBank/DDBJ whole genome shotgun (WGS) entry which is preliminary data.</text>
</comment>
<dbReference type="EMBL" id="JAFGIX010000049">
    <property type="protein sequence ID" value="MBN1573455.1"/>
    <property type="molecule type" value="Genomic_DNA"/>
</dbReference>
<protein>
    <submittedName>
        <fullName evidence="1">Uncharacterized protein</fullName>
    </submittedName>
</protein>
<accession>A0A9D8PQ44</accession>
<dbReference type="Proteomes" id="UP000809273">
    <property type="component" value="Unassembled WGS sequence"/>
</dbReference>
<evidence type="ECO:0000313" key="2">
    <source>
        <dbReference type="Proteomes" id="UP000809273"/>
    </source>
</evidence>
<evidence type="ECO:0000313" key="1">
    <source>
        <dbReference type="EMBL" id="MBN1573455.1"/>
    </source>
</evidence>
<sequence length="76" mass="8656">MRLVSQAGFDGVLNEDDSDIEGAIAQIDEKDQEMMERDVYFEMEAILCIGCKERIIESFQREVGFEDSIGPGERLH</sequence>
<name>A0A9D8PQ44_9DELT</name>
<reference evidence="1" key="2">
    <citation type="submission" date="2021-01" db="EMBL/GenBank/DDBJ databases">
        <authorList>
            <person name="Hahn C.R."/>
            <person name="Youssef N.H."/>
            <person name="Elshahed M."/>
        </authorList>
    </citation>
    <scope>NUCLEOTIDE SEQUENCE</scope>
    <source>
        <strain evidence="1">Zod_Metabat.24</strain>
    </source>
</reference>
<gene>
    <name evidence="1" type="ORF">JW984_09705</name>
</gene>